<dbReference type="RefSeq" id="WP_002696169.1">
    <property type="nucleotide sequence ID" value="NZ_AAWS01000010.1"/>
</dbReference>
<name>A1ZJD9_MICM2</name>
<organism evidence="2 3">
    <name type="scientific">Microscilla marina ATCC 23134</name>
    <dbReference type="NCBI Taxonomy" id="313606"/>
    <lineage>
        <taxon>Bacteria</taxon>
        <taxon>Pseudomonadati</taxon>
        <taxon>Bacteroidota</taxon>
        <taxon>Cytophagia</taxon>
        <taxon>Cytophagales</taxon>
        <taxon>Microscillaceae</taxon>
        <taxon>Microscilla</taxon>
    </lineage>
</organism>
<dbReference type="EMBL" id="AAWS01000010">
    <property type="protein sequence ID" value="EAY29675.1"/>
    <property type="molecule type" value="Genomic_DNA"/>
</dbReference>
<reference evidence="2 3" key="1">
    <citation type="submission" date="2007-01" db="EMBL/GenBank/DDBJ databases">
        <authorList>
            <person name="Haygood M."/>
            <person name="Podell S."/>
            <person name="Anderson C."/>
            <person name="Hopkinson B."/>
            <person name="Roe K."/>
            <person name="Barbeau K."/>
            <person name="Gaasterland T."/>
            <person name="Ferriera S."/>
            <person name="Johnson J."/>
            <person name="Kravitz S."/>
            <person name="Beeson K."/>
            <person name="Sutton G."/>
            <person name="Rogers Y.-H."/>
            <person name="Friedman R."/>
            <person name="Frazier M."/>
            <person name="Venter J.C."/>
        </authorList>
    </citation>
    <scope>NUCLEOTIDE SEQUENCE [LARGE SCALE GENOMIC DNA]</scope>
    <source>
        <strain evidence="2 3">ATCC 23134</strain>
    </source>
</reference>
<evidence type="ECO:0000313" key="2">
    <source>
        <dbReference type="EMBL" id="EAY29675.1"/>
    </source>
</evidence>
<feature type="signal peptide" evidence="1">
    <location>
        <begin position="1"/>
        <end position="22"/>
    </location>
</feature>
<protein>
    <submittedName>
        <fullName evidence="2">Lipoprotein, putative</fullName>
    </submittedName>
</protein>
<evidence type="ECO:0000313" key="3">
    <source>
        <dbReference type="Proteomes" id="UP000004095"/>
    </source>
</evidence>
<dbReference type="Proteomes" id="UP000004095">
    <property type="component" value="Unassembled WGS sequence"/>
</dbReference>
<dbReference type="PROSITE" id="PS51257">
    <property type="entry name" value="PROKAR_LIPOPROTEIN"/>
    <property type="match status" value="1"/>
</dbReference>
<keyword evidence="2" id="KW-0449">Lipoprotein</keyword>
<evidence type="ECO:0000256" key="1">
    <source>
        <dbReference type="SAM" id="SignalP"/>
    </source>
</evidence>
<feature type="chain" id="PRO_5002642240" evidence="1">
    <location>
        <begin position="23"/>
        <end position="190"/>
    </location>
</feature>
<comment type="caution">
    <text evidence="2">The sequence shown here is derived from an EMBL/GenBank/DDBJ whole genome shotgun (WGS) entry which is preliminary data.</text>
</comment>
<accession>A1ZJD9</accession>
<dbReference type="AlphaFoldDB" id="A1ZJD9"/>
<keyword evidence="3" id="KW-1185">Reference proteome</keyword>
<keyword evidence="1" id="KW-0732">Signal</keyword>
<sequence length="190" mass="21151">MTNQIKLFALLMLAMMTFSCQKEETVDPQKPLTTQTNRVSKSAIEKYRPVGLNQFIHFFTNGLVLDSHGRVLKGTIAYDTDIKVATAGNHFAKFKGGKKVYFDANVVGVVGGFALSSDVVHPQGNPNVSLTLKANSYVTYSNNPSYLGVWNCVLGKSHTLENQDGTSTKYRYGRELYFNKKGQVHYAMPR</sequence>
<proteinExistence type="predicted"/>
<gene>
    <name evidence="2" type="ORF">M23134_00559</name>
</gene>